<evidence type="ECO:0000256" key="3">
    <source>
        <dbReference type="SAM" id="MobiDB-lite"/>
    </source>
</evidence>
<comment type="caution">
    <text evidence="2">Lacks conserved residue(s) required for the propagation of feature annotation.</text>
</comment>
<dbReference type="PROSITE" id="PS50203">
    <property type="entry name" value="CALPAIN_CAT"/>
    <property type="match status" value="1"/>
</dbReference>
<evidence type="ECO:0000259" key="4">
    <source>
        <dbReference type="PROSITE" id="PS50203"/>
    </source>
</evidence>
<organism evidence="5 6">
    <name type="scientific">Fusarium oxysporum f. sp. raphani</name>
    <dbReference type="NCBI Taxonomy" id="96318"/>
    <lineage>
        <taxon>Eukaryota</taxon>
        <taxon>Fungi</taxon>
        <taxon>Dikarya</taxon>
        <taxon>Ascomycota</taxon>
        <taxon>Pezizomycotina</taxon>
        <taxon>Sordariomycetes</taxon>
        <taxon>Hypocreomycetidae</taxon>
        <taxon>Hypocreales</taxon>
        <taxon>Nectriaceae</taxon>
        <taxon>Fusarium</taxon>
        <taxon>Fusarium oxysporum species complex</taxon>
    </lineage>
</organism>
<protein>
    <submittedName>
        <fullName evidence="5">Calpain-type cysteine protease DEK1</fullName>
    </submittedName>
</protein>
<dbReference type="GO" id="GO:0006508">
    <property type="term" value="P:proteolysis"/>
    <property type="evidence" value="ECO:0007669"/>
    <property type="project" value="UniProtKB-KW"/>
</dbReference>
<keyword evidence="5" id="KW-0378">Hydrolase</keyword>
<comment type="caution">
    <text evidence="5">The sequence shown here is derived from an EMBL/GenBank/DDBJ whole genome shotgun (WGS) entry which is preliminary data.</text>
</comment>
<evidence type="ECO:0000313" key="6">
    <source>
        <dbReference type="Proteomes" id="UP000693942"/>
    </source>
</evidence>
<feature type="domain" description="Calpain catalytic" evidence="4">
    <location>
        <begin position="1"/>
        <end position="195"/>
    </location>
</feature>
<reference evidence="5" key="1">
    <citation type="submission" date="2021-04" db="EMBL/GenBank/DDBJ databases">
        <title>First draft genome resource for Brassicaceae pathogens Fusarium oxysporum f. sp. raphani and Fusarium oxysporum f. sp. rapae.</title>
        <authorList>
            <person name="Asai S."/>
        </authorList>
    </citation>
    <scope>NUCLEOTIDE SEQUENCE</scope>
    <source>
        <strain evidence="5">Tf1262</strain>
    </source>
</reference>
<accession>A0A8J5P258</accession>
<keyword evidence="5" id="KW-0645">Protease</keyword>
<evidence type="ECO:0000256" key="1">
    <source>
        <dbReference type="PIRSR" id="PIRSR622684-1"/>
    </source>
</evidence>
<dbReference type="AlphaFoldDB" id="A0A8J5P258"/>
<gene>
    <name evidence="5" type="primary">DEK1-1</name>
    <name evidence="5" type="ORF">Forpi1262_v017567</name>
</gene>
<feature type="active site" evidence="1">
    <location>
        <position position="17"/>
    </location>
</feature>
<proteinExistence type="predicted"/>
<evidence type="ECO:0000256" key="2">
    <source>
        <dbReference type="PROSITE-ProRule" id="PRU00239"/>
    </source>
</evidence>
<feature type="compositionally biased region" description="Polar residues" evidence="3">
    <location>
        <begin position="383"/>
        <end position="392"/>
    </location>
</feature>
<dbReference type="InterPro" id="IPR022684">
    <property type="entry name" value="Calpain_cysteine_protease"/>
</dbReference>
<dbReference type="Pfam" id="PF00648">
    <property type="entry name" value="Peptidase_C2"/>
    <property type="match status" value="1"/>
</dbReference>
<name>A0A8J5P258_FUSOX</name>
<dbReference type="EMBL" id="JAELUR010000025">
    <property type="protein sequence ID" value="KAG7410397.1"/>
    <property type="molecule type" value="Genomic_DNA"/>
</dbReference>
<dbReference type="Proteomes" id="UP000693942">
    <property type="component" value="Unassembled WGS sequence"/>
</dbReference>
<dbReference type="PANTHER" id="PTHR10183">
    <property type="entry name" value="CALPAIN"/>
    <property type="match status" value="1"/>
</dbReference>
<sequence length="410" mass="45388">MKEVSGGDIKQESLSDCWIMASLTALANVPGGLQRICVAHDTKLGIYGFVFYRDGEWIYSIINDKLDLQSSLRDSQSTQRDLLQQIDCEDNENVYRKAYQTGSKALFLVGSWIGEGVEDLSGGVTNELLTSDVLDIGEFWDKEMSRVNDEFLFGASTGLLERGYGERNGISEGQGYVVIDTRTLSPNAEDYIVRSHHNYLMERSVSVELPDLPTGSYVVYLKVTSEQDSNAQSVEQVVKREAADRTENKKLAQVGYAYQATTEEGSAKRFCLSSEGASPMVGKALHQPRRHYAEKKAEEAGNEALSKKIEEIEISEHKDEPVVIDEHHNDRDDAVISVSTGSPHLTLSHWNLQLKVLERNKKFQPLAEALLLPSRKKSLSPSTLAQPTTQHVNPPAPPSKNGKPSTAATT</sequence>
<dbReference type="GO" id="GO:0004198">
    <property type="term" value="F:calcium-dependent cysteine-type endopeptidase activity"/>
    <property type="evidence" value="ECO:0007669"/>
    <property type="project" value="InterPro"/>
</dbReference>
<evidence type="ECO:0000313" key="5">
    <source>
        <dbReference type="EMBL" id="KAG7410397.1"/>
    </source>
</evidence>
<dbReference type="InterPro" id="IPR001300">
    <property type="entry name" value="Peptidase_C2_calpain_cat"/>
</dbReference>
<feature type="region of interest" description="Disordered" evidence="3">
    <location>
        <begin position="372"/>
        <end position="410"/>
    </location>
</feature>
<dbReference type="PANTHER" id="PTHR10183:SF397">
    <property type="entry name" value="CALPAIN CATALYTIC DOMAIN-CONTAINING PROTEIN"/>
    <property type="match status" value="1"/>
</dbReference>